<dbReference type="Gene3D" id="2.60.40.420">
    <property type="entry name" value="Cupredoxins - blue copper proteins"/>
    <property type="match status" value="3"/>
</dbReference>
<comment type="caution">
    <text evidence="3">The sequence shown here is derived from an EMBL/GenBank/DDBJ whole genome shotgun (WGS) entry which is preliminary data.</text>
</comment>
<dbReference type="AlphaFoldDB" id="A0A8H5HBE8"/>
<protein>
    <recommendedName>
        <fullName evidence="2">Plastocyanin-like domain-containing protein</fullName>
    </recommendedName>
</protein>
<reference evidence="3 4" key="1">
    <citation type="journal article" date="2020" name="ISME J.">
        <title>Uncovering the hidden diversity of litter-decomposition mechanisms in mushroom-forming fungi.</title>
        <authorList>
            <person name="Floudas D."/>
            <person name="Bentzer J."/>
            <person name="Ahren D."/>
            <person name="Johansson T."/>
            <person name="Persson P."/>
            <person name="Tunlid A."/>
        </authorList>
    </citation>
    <scope>NUCLEOTIDE SEQUENCE [LARGE SCALE GENOMIC DNA]</scope>
    <source>
        <strain evidence="3 4">CBS 406.79</strain>
    </source>
</reference>
<dbReference type="FunFam" id="2.60.40.420:FF:000045">
    <property type="entry name" value="Laccase 2"/>
    <property type="match status" value="1"/>
</dbReference>
<gene>
    <name evidence="3" type="ORF">D9757_010274</name>
</gene>
<dbReference type="InterPro" id="IPR008972">
    <property type="entry name" value="Cupredoxin"/>
</dbReference>
<dbReference type="Proteomes" id="UP000518752">
    <property type="component" value="Unassembled WGS sequence"/>
</dbReference>
<proteinExistence type="inferred from homology"/>
<accession>A0A8H5HBE8</accession>
<organism evidence="3 4">
    <name type="scientific">Collybiopsis confluens</name>
    <dbReference type="NCBI Taxonomy" id="2823264"/>
    <lineage>
        <taxon>Eukaryota</taxon>
        <taxon>Fungi</taxon>
        <taxon>Dikarya</taxon>
        <taxon>Basidiomycota</taxon>
        <taxon>Agaricomycotina</taxon>
        <taxon>Agaricomycetes</taxon>
        <taxon>Agaricomycetidae</taxon>
        <taxon>Agaricales</taxon>
        <taxon>Marasmiineae</taxon>
        <taxon>Omphalotaceae</taxon>
        <taxon>Collybiopsis</taxon>
    </lineage>
</organism>
<dbReference type="InterPro" id="IPR001117">
    <property type="entry name" value="Cu-oxidase_2nd"/>
</dbReference>
<dbReference type="OrthoDB" id="2121828at2759"/>
<dbReference type="EMBL" id="JAACJN010000066">
    <property type="protein sequence ID" value="KAF5379950.1"/>
    <property type="molecule type" value="Genomic_DNA"/>
</dbReference>
<keyword evidence="4" id="KW-1185">Reference proteome</keyword>
<evidence type="ECO:0000259" key="2">
    <source>
        <dbReference type="Pfam" id="PF00394"/>
    </source>
</evidence>
<dbReference type="SUPFAM" id="SSF49503">
    <property type="entry name" value="Cupredoxins"/>
    <property type="match status" value="2"/>
</dbReference>
<dbReference type="Pfam" id="PF00394">
    <property type="entry name" value="Cu-oxidase"/>
    <property type="match status" value="1"/>
</dbReference>
<comment type="similarity">
    <text evidence="1">Belongs to the multicopper oxidase family.</text>
</comment>
<name>A0A8H5HBE8_9AGAR</name>
<feature type="domain" description="Plastocyanin-like" evidence="2">
    <location>
        <begin position="127"/>
        <end position="194"/>
    </location>
</feature>
<dbReference type="GO" id="GO:0016491">
    <property type="term" value="F:oxidoreductase activity"/>
    <property type="evidence" value="ECO:0007669"/>
    <property type="project" value="UniProtKB-ARBA"/>
</dbReference>
<evidence type="ECO:0000256" key="1">
    <source>
        <dbReference type="ARBA" id="ARBA00010609"/>
    </source>
</evidence>
<sequence length="298" mass="31368">MYPTKHPYFIGSEFGTYAYEGLKGHSVVYDPKDPYAALYDVDDGKNSRVTNSISVKGNLPISSQIYVESTVITLADCLSCIADVTAPHAGAVPRPASTLINALGRDPKGPTDSPLAVINVIQGKRVNFRVIEADGENHEPVVADSVQIFAGQRYSLILNATQSVDNYWVRANPNAGPTGFLGGINSAILRYQGASIAEPTTVSLPVNQLKETSLVPLDNPLPPAEAGINVNLNLVLGFPGGKFTINGNTFVPPTVPVLLQILSGAQSASDLLPSGSVFPLALNQTVQLSFNAAAVAAI</sequence>
<evidence type="ECO:0000313" key="3">
    <source>
        <dbReference type="EMBL" id="KAF5379950.1"/>
    </source>
</evidence>
<evidence type="ECO:0000313" key="4">
    <source>
        <dbReference type="Proteomes" id="UP000518752"/>
    </source>
</evidence>